<reference evidence="2" key="1">
    <citation type="submission" date="2015-01" db="EMBL/GenBank/DDBJ databases">
        <authorList>
            <person name="Durling Mikael"/>
        </authorList>
    </citation>
    <scope>NUCLEOTIDE SEQUENCE</scope>
</reference>
<name>A0A0B7K5G4_BIOOC</name>
<proteinExistence type="predicted"/>
<dbReference type="PANTHER" id="PTHR33112:SF16">
    <property type="entry name" value="HETEROKARYON INCOMPATIBILITY DOMAIN-CONTAINING PROTEIN"/>
    <property type="match status" value="1"/>
</dbReference>
<protein>
    <recommendedName>
        <fullName evidence="1">Heterokaryon incompatibility domain-containing protein</fullName>
    </recommendedName>
</protein>
<gene>
    <name evidence="2" type="ORF">BN869_000006830_1</name>
</gene>
<sequence>MNARDFQTIDNNGDLEMEIILSVGSEENLDSADDACADWLRLWPSTHTDPLTEQKLNWISSHLLLGAGVSHARDQLKTTTASEERMRLGIPIESLTGTIGDSMQVARAFQIPLLWMDSLCIIQDDIADWEREASRIGIVYSNAFVTFCSLGSSCHTSFLQPPSPTILIPFQSSLNDKAKGAYVLRYSTLAIGKVNASHILADVSSTRWLQRG</sequence>
<evidence type="ECO:0000313" key="2">
    <source>
        <dbReference type="EMBL" id="CEO50772.1"/>
    </source>
</evidence>
<dbReference type="PANTHER" id="PTHR33112">
    <property type="entry name" value="DOMAIN PROTEIN, PUTATIVE-RELATED"/>
    <property type="match status" value="1"/>
</dbReference>
<dbReference type="EMBL" id="CDPU01000020">
    <property type="protein sequence ID" value="CEO50772.1"/>
    <property type="molecule type" value="Genomic_DNA"/>
</dbReference>
<evidence type="ECO:0000259" key="1">
    <source>
        <dbReference type="Pfam" id="PF06985"/>
    </source>
</evidence>
<accession>A0A0B7K5G4</accession>
<organism evidence="2">
    <name type="scientific">Bionectria ochroleuca</name>
    <name type="common">Gliocladium roseum</name>
    <dbReference type="NCBI Taxonomy" id="29856"/>
    <lineage>
        <taxon>Eukaryota</taxon>
        <taxon>Fungi</taxon>
        <taxon>Dikarya</taxon>
        <taxon>Ascomycota</taxon>
        <taxon>Pezizomycotina</taxon>
        <taxon>Sordariomycetes</taxon>
        <taxon>Hypocreomycetidae</taxon>
        <taxon>Hypocreales</taxon>
        <taxon>Bionectriaceae</taxon>
        <taxon>Clonostachys</taxon>
    </lineage>
</organism>
<dbReference type="AlphaFoldDB" id="A0A0B7K5G4"/>
<dbReference type="InterPro" id="IPR010730">
    <property type="entry name" value="HET"/>
</dbReference>
<dbReference type="Pfam" id="PF06985">
    <property type="entry name" value="HET"/>
    <property type="match status" value="1"/>
</dbReference>
<feature type="domain" description="Heterokaryon incompatibility" evidence="1">
    <location>
        <begin position="77"/>
        <end position="211"/>
    </location>
</feature>